<dbReference type="AlphaFoldDB" id="A0A1Y2EAM7"/>
<reference evidence="2 3" key="1">
    <citation type="submission" date="2016-07" db="EMBL/GenBank/DDBJ databases">
        <title>Pervasive Adenine N6-methylation of Active Genes in Fungi.</title>
        <authorList>
            <consortium name="DOE Joint Genome Institute"/>
            <person name="Mondo S.J."/>
            <person name="Dannebaum R.O."/>
            <person name="Kuo R.C."/>
            <person name="Labutti K."/>
            <person name="Haridas S."/>
            <person name="Kuo A."/>
            <person name="Salamov A."/>
            <person name="Ahrendt S.R."/>
            <person name="Lipzen A."/>
            <person name="Sullivan W."/>
            <person name="Andreopoulos W.B."/>
            <person name="Clum A."/>
            <person name="Lindquist E."/>
            <person name="Daum C."/>
            <person name="Ramamoorthy G.K."/>
            <person name="Gryganskyi A."/>
            <person name="Culley D."/>
            <person name="Magnuson J.K."/>
            <person name="James T.Y."/>
            <person name="O'Malley M.A."/>
            <person name="Stajich J.E."/>
            <person name="Spatafora J.W."/>
            <person name="Visel A."/>
            <person name="Grigoriev I.V."/>
        </authorList>
    </citation>
    <scope>NUCLEOTIDE SEQUENCE [LARGE SCALE GENOMIC DNA]</scope>
    <source>
        <strain evidence="2 3">CBS 129021</strain>
    </source>
</reference>
<accession>A0A1Y2EAM7</accession>
<keyword evidence="3" id="KW-1185">Reference proteome</keyword>
<proteinExistence type="predicted"/>
<dbReference type="GeneID" id="63779110"/>
<comment type="caution">
    <text evidence="2">The sequence shown here is derived from an EMBL/GenBank/DDBJ whole genome shotgun (WGS) entry which is preliminary data.</text>
</comment>
<organism evidence="2 3">
    <name type="scientific">Pseudomassariella vexata</name>
    <dbReference type="NCBI Taxonomy" id="1141098"/>
    <lineage>
        <taxon>Eukaryota</taxon>
        <taxon>Fungi</taxon>
        <taxon>Dikarya</taxon>
        <taxon>Ascomycota</taxon>
        <taxon>Pezizomycotina</taxon>
        <taxon>Sordariomycetes</taxon>
        <taxon>Xylariomycetidae</taxon>
        <taxon>Amphisphaeriales</taxon>
        <taxon>Pseudomassariaceae</taxon>
        <taxon>Pseudomassariella</taxon>
    </lineage>
</organism>
<sequence length="234" mass="25063">MSFGVEVWVNEDGNLSRWARAGSGWDDKCLVALDNPPARLATASAEPIGQCYLRGNRGCRRLALAKMATNGPSPADTKAFNPYASSSGNLIGDSRNSRRQLPRMAAAQRFCSWRETSLKRGRGGGGGGCLQVAACLSSTDNFEQATINWIMMPGVSHRVGEWTAPTTLPPVQRSPRVAPSSRSWQHSSDARIGHDAVGAKIPQLTPPDSCKEGSSPAFRLQGGSRIPMKKSQGI</sequence>
<dbReference type="InParanoid" id="A0A1Y2EAM7"/>
<dbReference type="Proteomes" id="UP000193689">
    <property type="component" value="Unassembled WGS sequence"/>
</dbReference>
<evidence type="ECO:0000256" key="1">
    <source>
        <dbReference type="SAM" id="MobiDB-lite"/>
    </source>
</evidence>
<gene>
    <name evidence="2" type="ORF">BCR38DRAFT_472154</name>
</gene>
<dbReference type="RefSeq" id="XP_040718927.1">
    <property type="nucleotide sequence ID" value="XM_040862898.1"/>
</dbReference>
<name>A0A1Y2EAM7_9PEZI</name>
<feature type="region of interest" description="Disordered" evidence="1">
    <location>
        <begin position="166"/>
        <end position="234"/>
    </location>
</feature>
<protein>
    <submittedName>
        <fullName evidence="2">Uncharacterized protein</fullName>
    </submittedName>
</protein>
<evidence type="ECO:0000313" key="2">
    <source>
        <dbReference type="EMBL" id="ORY68640.1"/>
    </source>
</evidence>
<evidence type="ECO:0000313" key="3">
    <source>
        <dbReference type="Proteomes" id="UP000193689"/>
    </source>
</evidence>
<dbReference type="EMBL" id="MCFJ01000003">
    <property type="protein sequence ID" value="ORY68640.1"/>
    <property type="molecule type" value="Genomic_DNA"/>
</dbReference>